<dbReference type="SUPFAM" id="SSF69118">
    <property type="entry name" value="AhpD-like"/>
    <property type="match status" value="1"/>
</dbReference>
<dbReference type="InterPro" id="IPR003779">
    <property type="entry name" value="CMD-like"/>
</dbReference>
<dbReference type="PANTHER" id="PTHR34846">
    <property type="entry name" value="4-CARBOXYMUCONOLACTONE DECARBOXYLASE FAMILY PROTEIN (AFU_ORTHOLOGUE AFUA_6G11590)"/>
    <property type="match status" value="1"/>
</dbReference>
<dbReference type="InterPro" id="IPR004675">
    <property type="entry name" value="AhpD_core"/>
</dbReference>
<dbReference type="GO" id="GO:0051920">
    <property type="term" value="F:peroxiredoxin activity"/>
    <property type="evidence" value="ECO:0007669"/>
    <property type="project" value="InterPro"/>
</dbReference>
<feature type="domain" description="Carboxymuconolactone decarboxylase-like" evidence="1">
    <location>
        <begin position="17"/>
        <end position="97"/>
    </location>
</feature>
<reference evidence="2 3" key="1">
    <citation type="submission" date="2020-10" db="EMBL/GenBank/DDBJ databases">
        <title>Ca. Dormibacterota MAGs.</title>
        <authorList>
            <person name="Montgomery K."/>
        </authorList>
    </citation>
    <scope>NUCLEOTIDE SEQUENCE [LARGE SCALE GENOMIC DNA]</scope>
    <source>
        <strain evidence="2">SC8811_S16_3</strain>
    </source>
</reference>
<dbReference type="InterPro" id="IPR029032">
    <property type="entry name" value="AhpD-like"/>
</dbReference>
<dbReference type="Proteomes" id="UP000620075">
    <property type="component" value="Unassembled WGS sequence"/>
</dbReference>
<protein>
    <submittedName>
        <fullName evidence="2">Carboxymuconolactone decarboxylase family protein</fullName>
    </submittedName>
</protein>
<dbReference type="EMBL" id="JAEKNQ010000033">
    <property type="protein sequence ID" value="MBJ7603181.1"/>
    <property type="molecule type" value="Genomic_DNA"/>
</dbReference>
<accession>A0A934KGQ9</accession>
<evidence type="ECO:0000313" key="3">
    <source>
        <dbReference type="Proteomes" id="UP000620075"/>
    </source>
</evidence>
<gene>
    <name evidence="2" type="ORF">JF888_08350</name>
</gene>
<evidence type="ECO:0000259" key="1">
    <source>
        <dbReference type="Pfam" id="PF02627"/>
    </source>
</evidence>
<comment type="caution">
    <text evidence="2">The sequence shown here is derived from an EMBL/GenBank/DDBJ whole genome shotgun (WGS) entry which is preliminary data.</text>
</comment>
<dbReference type="AlphaFoldDB" id="A0A934KGQ9"/>
<dbReference type="NCBIfam" id="TIGR00778">
    <property type="entry name" value="ahpD_dom"/>
    <property type="match status" value="1"/>
</dbReference>
<dbReference type="RefSeq" id="WP_338178765.1">
    <property type="nucleotide sequence ID" value="NZ_JAEKNQ010000033.1"/>
</dbReference>
<proteinExistence type="predicted"/>
<dbReference type="Pfam" id="PF02627">
    <property type="entry name" value="CMD"/>
    <property type="match status" value="1"/>
</dbReference>
<dbReference type="Gene3D" id="1.20.1290.10">
    <property type="entry name" value="AhpD-like"/>
    <property type="match status" value="1"/>
</dbReference>
<organism evidence="2 3">
    <name type="scientific">Candidatus Dormiibacter inghamiae</name>
    <dbReference type="NCBI Taxonomy" id="3127013"/>
    <lineage>
        <taxon>Bacteria</taxon>
        <taxon>Bacillati</taxon>
        <taxon>Candidatus Dormiibacterota</taxon>
        <taxon>Candidatus Dormibacteria</taxon>
        <taxon>Candidatus Dormibacterales</taxon>
        <taxon>Candidatus Dormibacteraceae</taxon>
        <taxon>Candidatus Dormiibacter</taxon>
    </lineage>
</organism>
<evidence type="ECO:0000313" key="2">
    <source>
        <dbReference type="EMBL" id="MBJ7603181.1"/>
    </source>
</evidence>
<name>A0A934KGQ9_9BACT</name>
<sequence>MASTQTKQRISIKSLAPRVYKAILALDAVAGEGLEPPLKELVRVRASQLNGCVYCIDAHSSDARNGGEAEQRLYALPAWREAPYYTERERAALELTDSMTLLSESHVPDGVYERAASHFSEEELAQLMSLILTINGCNRIGVATRLQPGS</sequence>
<dbReference type="PANTHER" id="PTHR34846:SF10">
    <property type="entry name" value="CYTOPLASMIC PROTEIN"/>
    <property type="match status" value="1"/>
</dbReference>